<evidence type="ECO:0000256" key="3">
    <source>
        <dbReference type="ARBA" id="ARBA00022692"/>
    </source>
</evidence>
<dbReference type="AlphaFoldDB" id="A0AAE2ZKH0"/>
<dbReference type="PANTHER" id="PTHR30482">
    <property type="entry name" value="HIGH-AFFINITY BRANCHED-CHAIN AMINO ACID TRANSPORT SYSTEM PERMEASE"/>
    <property type="match status" value="1"/>
</dbReference>
<evidence type="ECO:0000256" key="5">
    <source>
        <dbReference type="ARBA" id="ARBA00023136"/>
    </source>
</evidence>
<gene>
    <name evidence="7" type="ORF">K1W69_03925</name>
</gene>
<dbReference type="GO" id="GO:0005886">
    <property type="term" value="C:plasma membrane"/>
    <property type="evidence" value="ECO:0007669"/>
    <property type="project" value="UniProtKB-SubCell"/>
</dbReference>
<reference evidence="7" key="1">
    <citation type="submission" date="2021-08" db="EMBL/GenBank/DDBJ databases">
        <title>Hoeflea bacterium WL0058 sp. nov., isolated from the sediment.</title>
        <authorList>
            <person name="Wang L."/>
            <person name="Zhang D."/>
        </authorList>
    </citation>
    <scope>NUCLEOTIDE SEQUENCE</scope>
    <source>
        <strain evidence="7">WL0058</strain>
    </source>
</reference>
<evidence type="ECO:0000256" key="4">
    <source>
        <dbReference type="ARBA" id="ARBA00022989"/>
    </source>
</evidence>
<feature type="transmembrane region" description="Helical" evidence="6">
    <location>
        <begin position="257"/>
        <end position="286"/>
    </location>
</feature>
<evidence type="ECO:0000256" key="1">
    <source>
        <dbReference type="ARBA" id="ARBA00004651"/>
    </source>
</evidence>
<comment type="caution">
    <text evidence="7">The sequence shown here is derived from an EMBL/GenBank/DDBJ whole genome shotgun (WGS) entry which is preliminary data.</text>
</comment>
<dbReference type="Proteomes" id="UP001196509">
    <property type="component" value="Unassembled WGS sequence"/>
</dbReference>
<dbReference type="InterPro" id="IPR001851">
    <property type="entry name" value="ABC_transp_permease"/>
</dbReference>
<feature type="transmembrane region" description="Helical" evidence="6">
    <location>
        <begin position="123"/>
        <end position="141"/>
    </location>
</feature>
<feature type="transmembrane region" description="Helical" evidence="6">
    <location>
        <begin position="50"/>
        <end position="68"/>
    </location>
</feature>
<evidence type="ECO:0000313" key="7">
    <source>
        <dbReference type="EMBL" id="MBW8636327.1"/>
    </source>
</evidence>
<dbReference type="Pfam" id="PF02653">
    <property type="entry name" value="BPD_transp_2"/>
    <property type="match status" value="1"/>
</dbReference>
<keyword evidence="4 6" id="KW-1133">Transmembrane helix</keyword>
<keyword evidence="3 6" id="KW-0812">Transmembrane</keyword>
<dbReference type="PANTHER" id="PTHR30482:SF20">
    <property type="entry name" value="HIGH-AFFINITY BRANCHED-CHAIN AMINO ACID TRANSPORT SYSTEM PERMEASE PROTEIN LIVM"/>
    <property type="match status" value="1"/>
</dbReference>
<keyword evidence="5 6" id="KW-0472">Membrane</keyword>
<accession>A0AAE2ZKH0</accession>
<dbReference type="EMBL" id="JAICBX010000001">
    <property type="protein sequence ID" value="MBW8636327.1"/>
    <property type="molecule type" value="Genomic_DNA"/>
</dbReference>
<proteinExistence type="predicted"/>
<evidence type="ECO:0000256" key="6">
    <source>
        <dbReference type="SAM" id="Phobius"/>
    </source>
</evidence>
<dbReference type="CDD" id="cd06581">
    <property type="entry name" value="TM_PBP1_LivM_like"/>
    <property type="match status" value="1"/>
</dbReference>
<comment type="subcellular location">
    <subcellularLocation>
        <location evidence="1">Cell membrane</location>
        <topology evidence="1">Multi-pass membrane protein</topology>
    </subcellularLocation>
</comment>
<keyword evidence="2" id="KW-1003">Cell membrane</keyword>
<feature type="transmembrane region" description="Helical" evidence="6">
    <location>
        <begin position="172"/>
        <end position="190"/>
    </location>
</feature>
<dbReference type="InterPro" id="IPR043428">
    <property type="entry name" value="LivM-like"/>
</dbReference>
<feature type="transmembrane region" description="Helical" evidence="6">
    <location>
        <begin position="25"/>
        <end position="44"/>
    </location>
</feature>
<feature type="transmembrane region" description="Helical" evidence="6">
    <location>
        <begin position="220"/>
        <end position="245"/>
    </location>
</feature>
<evidence type="ECO:0000313" key="8">
    <source>
        <dbReference type="Proteomes" id="UP001196509"/>
    </source>
</evidence>
<dbReference type="GO" id="GO:0015658">
    <property type="term" value="F:branched-chain amino acid transmembrane transporter activity"/>
    <property type="evidence" value="ECO:0007669"/>
    <property type="project" value="InterPro"/>
</dbReference>
<sequence>MQVIFRTSYDQDIDHLVDRGEKYRILAAIALALIAPLLVGSYLLSELAIFLVYILAGLGLMVLTGFSGQVSFGHAAFLGIGAYAHSIFLGYGIPFVVSLPMAGLLSGAIGAALGRAVSRMHGFYLAIATLAFAIVVETVIGEWEQVTGGHMGMQVPALSVFGLELGESWQQYYLILAVVIFFIWGVANLMRSPTGRAMVAVRDSEASARSLGLDTARTKILAFFISALITGVAGGLLAHLLFYLAPESFGVQDSLRLLLMIIVGGLGTITGAVFGAVFVTVLPNIIGVLKQILPDTVANAPGLEQLLFGAIIAGFIIFEPEGLYGRWRKLRLFFETYPYYKKSTFVRQKRYLKTERFR</sequence>
<organism evidence="7 8">
    <name type="scientific">Flavimaribacter sediminis</name>
    <dbReference type="NCBI Taxonomy" id="2865987"/>
    <lineage>
        <taxon>Bacteria</taxon>
        <taxon>Pseudomonadati</taxon>
        <taxon>Pseudomonadota</taxon>
        <taxon>Alphaproteobacteria</taxon>
        <taxon>Hyphomicrobiales</taxon>
        <taxon>Rhizobiaceae</taxon>
        <taxon>Flavimaribacter</taxon>
    </lineage>
</organism>
<name>A0AAE2ZKH0_9HYPH</name>
<protein>
    <submittedName>
        <fullName evidence="7">Branched-chain amino acid ABC transporter permease</fullName>
    </submittedName>
</protein>
<dbReference type="RefSeq" id="WP_220227020.1">
    <property type="nucleotide sequence ID" value="NZ_JAICBX010000001.1"/>
</dbReference>
<keyword evidence="8" id="KW-1185">Reference proteome</keyword>
<evidence type="ECO:0000256" key="2">
    <source>
        <dbReference type="ARBA" id="ARBA00022475"/>
    </source>
</evidence>